<comment type="caution">
    <text evidence="1">The sequence shown here is derived from an EMBL/GenBank/DDBJ whole genome shotgun (WGS) entry which is preliminary data.</text>
</comment>
<evidence type="ECO:0000313" key="1">
    <source>
        <dbReference type="EMBL" id="CAD6494633.1"/>
    </source>
</evidence>
<accession>A0A811TFZ0</accession>
<evidence type="ECO:0000313" key="2">
    <source>
        <dbReference type="Proteomes" id="UP000612009"/>
    </source>
</evidence>
<protein>
    <recommendedName>
        <fullName evidence="3">DUF4878 domain-containing protein</fullName>
    </recommendedName>
</protein>
<gene>
    <name evidence="1" type="ORF">LAKADJCE_00872</name>
</gene>
<dbReference type="AlphaFoldDB" id="A0A811TFZ0"/>
<evidence type="ECO:0008006" key="3">
    <source>
        <dbReference type="Google" id="ProtNLM"/>
    </source>
</evidence>
<dbReference type="EMBL" id="CAJHIR010000067">
    <property type="protein sequence ID" value="CAD6494633.1"/>
    <property type="molecule type" value="Genomic_DNA"/>
</dbReference>
<sequence>MLKGDNIIGKVKIAILIGIVTVAVMGCLSSDAPPSEVVETFAAWHEDGEFGNCYFLMSEEYKNSTDKSTFEEKMSQCKPAFPSHYEFVKVRRPEKIEGNSASVEIVYVTKKDFPHYLINNLINKPENITKTINLIKEEGGWRLTDLHCELKGK</sequence>
<name>A0A811TFZ0_9EURY</name>
<reference evidence="1" key="1">
    <citation type="submission" date="2020-10" db="EMBL/GenBank/DDBJ databases">
        <authorList>
            <person name="Hahn C.J."/>
            <person name="Laso-Perez R."/>
            <person name="Vulcano F."/>
            <person name="Vaziourakis K.-M."/>
            <person name="Stokke R."/>
            <person name="Steen I.H."/>
            <person name="Teske A."/>
            <person name="Boetius A."/>
            <person name="Liebeke M."/>
            <person name="Amann R."/>
            <person name="Knittel K."/>
        </authorList>
    </citation>
    <scope>NUCLEOTIDE SEQUENCE</scope>
    <source>
        <strain evidence="1">Gfbio:e3339647-f889-4370-9287-4fb5cb688e4c:AG392J18_GoMArc1</strain>
    </source>
</reference>
<dbReference type="PROSITE" id="PS51257">
    <property type="entry name" value="PROKAR_LIPOPROTEIN"/>
    <property type="match status" value="1"/>
</dbReference>
<organism evidence="1 2">
    <name type="scientific">Candidatus Argoarchaeum ethanivorans</name>
    <dbReference type="NCBI Taxonomy" id="2608793"/>
    <lineage>
        <taxon>Archaea</taxon>
        <taxon>Methanobacteriati</taxon>
        <taxon>Methanobacteriota</taxon>
        <taxon>Stenosarchaea group</taxon>
        <taxon>Methanomicrobia</taxon>
        <taxon>Methanosarcinales</taxon>
        <taxon>Methanosarcinales incertae sedis</taxon>
        <taxon>GOM Arc I cluster</taxon>
        <taxon>Candidatus Argoarchaeum</taxon>
    </lineage>
</organism>
<proteinExistence type="predicted"/>
<dbReference type="Proteomes" id="UP000612009">
    <property type="component" value="Unassembled WGS sequence"/>
</dbReference>